<dbReference type="InterPro" id="IPR002625">
    <property type="entry name" value="Smr_dom"/>
</dbReference>
<dbReference type="EMBL" id="JAAARO010000002">
    <property type="protein sequence ID" value="KAF5751377.1"/>
    <property type="molecule type" value="Genomic_DNA"/>
</dbReference>
<dbReference type="FunCoup" id="A0A7J7DYH1">
    <property type="interactions" value="2000"/>
</dbReference>
<dbReference type="InterPro" id="IPR055319">
    <property type="entry name" value="At5g58720-like"/>
</dbReference>
<evidence type="ECO:0000259" key="2">
    <source>
        <dbReference type="PROSITE" id="PS50828"/>
    </source>
</evidence>
<dbReference type="PROSITE" id="PS50828">
    <property type="entry name" value="SMR"/>
    <property type="match status" value="1"/>
</dbReference>
<keyword evidence="4" id="KW-1185">Reference proteome</keyword>
<name>A0A7J7DYH1_TRIWF</name>
<reference evidence="3 4" key="1">
    <citation type="journal article" date="2020" name="Nat. Commun.">
        <title>Genome of Tripterygium wilfordii and identification of cytochrome P450 involved in triptolide biosynthesis.</title>
        <authorList>
            <person name="Tu L."/>
            <person name="Su P."/>
            <person name="Zhang Z."/>
            <person name="Gao L."/>
            <person name="Wang J."/>
            <person name="Hu T."/>
            <person name="Zhou J."/>
            <person name="Zhang Y."/>
            <person name="Zhao Y."/>
            <person name="Liu Y."/>
            <person name="Song Y."/>
            <person name="Tong Y."/>
            <person name="Lu Y."/>
            <person name="Yang J."/>
            <person name="Xu C."/>
            <person name="Jia M."/>
            <person name="Peters R.J."/>
            <person name="Huang L."/>
            <person name="Gao W."/>
        </authorList>
    </citation>
    <scope>NUCLEOTIDE SEQUENCE [LARGE SCALE GENOMIC DNA]</scope>
    <source>
        <strain evidence="4">cv. XIE 37</strain>
        <tissue evidence="3">Leaf</tissue>
    </source>
</reference>
<evidence type="ECO:0000313" key="3">
    <source>
        <dbReference type="EMBL" id="KAF5751377.1"/>
    </source>
</evidence>
<dbReference type="Gene3D" id="3.30.1370.110">
    <property type="match status" value="1"/>
</dbReference>
<dbReference type="SUPFAM" id="SSF160443">
    <property type="entry name" value="SMR domain-like"/>
    <property type="match status" value="1"/>
</dbReference>
<dbReference type="Pfam" id="PF08590">
    <property type="entry name" value="DUF1771"/>
    <property type="match status" value="1"/>
</dbReference>
<dbReference type="AlphaFoldDB" id="A0A7J7DYH1"/>
<sequence>MKHTKRKKKRPSSRNAKPVGTDAARDKQEEGNGQQGRKELGKLVEAFGSVSVGEVVNRGKAVEGHVNAAAEIWGNFLDSSDDPSTSSVSGSSTSGFDSAFWSGSGSGSWTGSSEGFMESGCLLDVVSNGKGGRKQKRVAATGTVSTVLGKDYVGASPRRRWKEVGNDNASQGKEEAAQFLYSMLDNDCQLSMAVVRDVLCQCGYNVEKALDVLLDLSAPACERSSGSKSTNDTLNLNYKENTRSFIKRSDNLTARTSGCTSHSSESEFQDGFRNYWKVLTSTEAPPPSSLRSDVSDLPQSILESLFNISKSKSAEHAPSTMNWRNVVKKVQSLGPEMFVCPSSVAVSQQETYAKGDEYQVLRKDAKQHWDSMRSCYQKAATAYSDGQRGYAAYLSDQGKLQTKLARKADERASQDIFEARNKGIENVITIDLHGQHVKQAMKLLKLHLVFGAYVPSVKALRVITGCGSHGLGKSKVKQSVVKLLENEGMKWSEENQGTVLVTVGGYREFSFLDSESDSE</sequence>
<comment type="caution">
    <text evidence="3">The sequence shown here is derived from an EMBL/GenBank/DDBJ whole genome shotgun (WGS) entry which is preliminary data.</text>
</comment>
<evidence type="ECO:0000256" key="1">
    <source>
        <dbReference type="SAM" id="MobiDB-lite"/>
    </source>
</evidence>
<protein>
    <recommendedName>
        <fullName evidence="2">Smr domain-containing protein</fullName>
    </recommendedName>
</protein>
<dbReference type="InterPro" id="IPR036063">
    <property type="entry name" value="Smr_dom_sf"/>
</dbReference>
<feature type="compositionally biased region" description="Basic and acidic residues" evidence="1">
    <location>
        <begin position="23"/>
        <end position="38"/>
    </location>
</feature>
<dbReference type="PANTHER" id="PTHR47676:SF1">
    <property type="entry name" value="SMR DOMAIN-CONTAINING PROTEIN"/>
    <property type="match status" value="1"/>
</dbReference>
<accession>A0A7J7DYH1</accession>
<gene>
    <name evidence="3" type="ORF">HS088_TW02G00390</name>
</gene>
<dbReference type="SMART" id="SM01162">
    <property type="entry name" value="DUF1771"/>
    <property type="match status" value="1"/>
</dbReference>
<dbReference type="Proteomes" id="UP000593562">
    <property type="component" value="Unassembled WGS sequence"/>
</dbReference>
<dbReference type="InterPro" id="IPR013899">
    <property type="entry name" value="DUF1771"/>
</dbReference>
<dbReference type="InParanoid" id="A0A7J7DYH1"/>
<proteinExistence type="predicted"/>
<feature type="region of interest" description="Disordered" evidence="1">
    <location>
        <begin position="1"/>
        <end position="38"/>
    </location>
</feature>
<feature type="domain" description="Smr" evidence="2">
    <location>
        <begin position="430"/>
        <end position="504"/>
    </location>
</feature>
<feature type="compositionally biased region" description="Basic residues" evidence="1">
    <location>
        <begin position="1"/>
        <end position="12"/>
    </location>
</feature>
<dbReference type="OrthoDB" id="3231855at2759"/>
<dbReference type="PANTHER" id="PTHR47676">
    <property type="entry name" value="OS01G0225100 PROTEIN"/>
    <property type="match status" value="1"/>
</dbReference>
<dbReference type="SMART" id="SM00463">
    <property type="entry name" value="SMR"/>
    <property type="match status" value="1"/>
</dbReference>
<organism evidence="3 4">
    <name type="scientific">Tripterygium wilfordii</name>
    <name type="common">Thunder God vine</name>
    <dbReference type="NCBI Taxonomy" id="458696"/>
    <lineage>
        <taxon>Eukaryota</taxon>
        <taxon>Viridiplantae</taxon>
        <taxon>Streptophyta</taxon>
        <taxon>Embryophyta</taxon>
        <taxon>Tracheophyta</taxon>
        <taxon>Spermatophyta</taxon>
        <taxon>Magnoliopsida</taxon>
        <taxon>eudicotyledons</taxon>
        <taxon>Gunneridae</taxon>
        <taxon>Pentapetalae</taxon>
        <taxon>rosids</taxon>
        <taxon>fabids</taxon>
        <taxon>Celastrales</taxon>
        <taxon>Celastraceae</taxon>
        <taxon>Tripterygium</taxon>
    </lineage>
</organism>
<evidence type="ECO:0000313" key="4">
    <source>
        <dbReference type="Proteomes" id="UP000593562"/>
    </source>
</evidence>